<dbReference type="RefSeq" id="WP_086487403.1">
    <property type="nucleotide sequence ID" value="NZ_MSLT01000007.1"/>
</dbReference>
<dbReference type="InterPro" id="IPR011042">
    <property type="entry name" value="6-blade_b-propeller_TolB-like"/>
</dbReference>
<organism evidence="7 8">
    <name type="scientific">Thioflexithrix psekupsensis</name>
    <dbReference type="NCBI Taxonomy" id="1570016"/>
    <lineage>
        <taxon>Bacteria</taxon>
        <taxon>Pseudomonadati</taxon>
        <taxon>Pseudomonadota</taxon>
        <taxon>Gammaproteobacteria</taxon>
        <taxon>Thiotrichales</taxon>
        <taxon>Thioflexithrix</taxon>
    </lineage>
</organism>
<evidence type="ECO:0000256" key="4">
    <source>
        <dbReference type="ARBA" id="ARBA00022764"/>
    </source>
</evidence>
<evidence type="ECO:0000256" key="5">
    <source>
        <dbReference type="HAMAP-Rule" id="MF_00671"/>
    </source>
</evidence>
<gene>
    <name evidence="5" type="primary">tolB</name>
    <name evidence="7" type="ORF">TPSD3_04505</name>
</gene>
<comment type="function">
    <text evidence="5">Part of the Tol-Pal system, which plays a role in outer membrane invagination during cell division and is important for maintaining outer membrane integrity.</text>
</comment>
<evidence type="ECO:0000256" key="2">
    <source>
        <dbReference type="ARBA" id="ARBA00009820"/>
    </source>
</evidence>
<name>A0A251X9I7_9GAMM</name>
<dbReference type="Gene3D" id="3.40.50.10070">
    <property type="entry name" value="TolB, N-terminal domain"/>
    <property type="match status" value="1"/>
</dbReference>
<evidence type="ECO:0000313" key="8">
    <source>
        <dbReference type="Proteomes" id="UP000194798"/>
    </source>
</evidence>
<dbReference type="NCBIfam" id="TIGR02800">
    <property type="entry name" value="propeller_TolB"/>
    <property type="match status" value="1"/>
</dbReference>
<dbReference type="InterPro" id="IPR014167">
    <property type="entry name" value="Tol-Pal_TolB"/>
</dbReference>
<keyword evidence="4 5" id="KW-0574">Periplasm</keyword>
<comment type="similarity">
    <text evidence="2 5">Belongs to the TolB family.</text>
</comment>
<dbReference type="Gene3D" id="2.120.10.30">
    <property type="entry name" value="TolB, C-terminal domain"/>
    <property type="match status" value="1"/>
</dbReference>
<evidence type="ECO:0000259" key="6">
    <source>
        <dbReference type="Pfam" id="PF04052"/>
    </source>
</evidence>
<dbReference type="InterPro" id="IPR011659">
    <property type="entry name" value="WD40"/>
</dbReference>
<feature type="signal peptide" evidence="5">
    <location>
        <begin position="1"/>
        <end position="18"/>
    </location>
</feature>
<dbReference type="GO" id="GO:0017038">
    <property type="term" value="P:protein import"/>
    <property type="evidence" value="ECO:0007669"/>
    <property type="project" value="InterPro"/>
</dbReference>
<dbReference type="PANTHER" id="PTHR36842">
    <property type="entry name" value="PROTEIN TOLB HOMOLOG"/>
    <property type="match status" value="1"/>
</dbReference>
<reference evidence="7 8" key="1">
    <citation type="submission" date="2016-12" db="EMBL/GenBank/DDBJ databases">
        <title>Thioflexothrix psekupsii D3 genome sequencing and assembly.</title>
        <authorList>
            <person name="Fomenkov A."/>
            <person name="Vincze T."/>
            <person name="Grabovich M."/>
            <person name="Anton B.P."/>
            <person name="Dubinina G."/>
            <person name="Orlova M."/>
            <person name="Belousova E."/>
            <person name="Roberts R.J."/>
        </authorList>
    </citation>
    <scope>NUCLEOTIDE SEQUENCE [LARGE SCALE GENOMIC DNA]</scope>
    <source>
        <strain evidence="7">D3</strain>
    </source>
</reference>
<dbReference type="Pfam" id="PF07676">
    <property type="entry name" value="PD40"/>
    <property type="match status" value="5"/>
</dbReference>
<evidence type="ECO:0000256" key="1">
    <source>
        <dbReference type="ARBA" id="ARBA00004418"/>
    </source>
</evidence>
<comment type="caution">
    <text evidence="7">The sequence shown here is derived from an EMBL/GenBank/DDBJ whole genome shotgun (WGS) entry which is preliminary data.</text>
</comment>
<dbReference type="PANTHER" id="PTHR36842:SF1">
    <property type="entry name" value="PROTEIN TOLB"/>
    <property type="match status" value="1"/>
</dbReference>
<keyword evidence="5" id="KW-0132">Cell division</keyword>
<dbReference type="AlphaFoldDB" id="A0A251X9I7"/>
<dbReference type="Proteomes" id="UP000194798">
    <property type="component" value="Unassembled WGS sequence"/>
</dbReference>
<dbReference type="Pfam" id="PF04052">
    <property type="entry name" value="TolB_N"/>
    <property type="match status" value="1"/>
</dbReference>
<keyword evidence="5" id="KW-0131">Cell cycle</keyword>
<keyword evidence="8" id="KW-1185">Reference proteome</keyword>
<feature type="domain" description="TolB N-terminal" evidence="6">
    <location>
        <begin position="22"/>
        <end position="126"/>
    </location>
</feature>
<sequence precursor="true">MRKFIIFLLFYLTSPAFAQDMLTIEITGGRQGGLPIAIVPFGIQAGMATSPIDMAGIISSNLHRSGRFDPMPTARLPALPVDNSQVQFPVWQQVSMPHLVIGRISGSATQGYTVEFQLFDVFREVQLLGLRYSATSSTLRQVAHQISDAIYQAITGERGVFSTRIVYVTMTRGSGGRIYRLNVADADGGNPQIMLESREPILSPSWSPDGQSVAYVSFEGKRTAIYVQNVRTGRRNIVSSSAGLNSAPAWSPDGSRLAMSLSKDGNPEIYVLSLRSSQFTRLTNHPAIDTEPDWSPDGSSIVFTSDRGGNPQIYQMSASGGTPQRLTFTGNYNARPRFSPDGTQLAVLHNGGNGYRIALYDLQIRQFTTLSRSSSDESPTFAPNGSMILYGSGRDLAAVSSDGRVHQRLAVGAGQEVREPAWSPFAD</sequence>
<dbReference type="SUPFAM" id="SSF69304">
    <property type="entry name" value="Tricorn protease N-terminal domain"/>
    <property type="match status" value="1"/>
</dbReference>
<dbReference type="OrthoDB" id="9802240at2"/>
<evidence type="ECO:0000256" key="3">
    <source>
        <dbReference type="ARBA" id="ARBA00022729"/>
    </source>
</evidence>
<dbReference type="GO" id="GO:0051301">
    <property type="term" value="P:cell division"/>
    <property type="evidence" value="ECO:0007669"/>
    <property type="project" value="UniProtKB-UniRule"/>
</dbReference>
<evidence type="ECO:0000313" key="7">
    <source>
        <dbReference type="EMBL" id="OUD14972.1"/>
    </source>
</evidence>
<keyword evidence="3 5" id="KW-0732">Signal</keyword>
<dbReference type="EMBL" id="MSLT01000007">
    <property type="protein sequence ID" value="OUD14972.1"/>
    <property type="molecule type" value="Genomic_DNA"/>
</dbReference>
<dbReference type="SUPFAM" id="SSF52964">
    <property type="entry name" value="TolB, N-terminal domain"/>
    <property type="match status" value="1"/>
</dbReference>
<proteinExistence type="inferred from homology"/>
<dbReference type="InterPro" id="IPR007195">
    <property type="entry name" value="TolB_N"/>
</dbReference>
<accession>A0A251X9I7</accession>
<comment type="subcellular location">
    <subcellularLocation>
        <location evidence="1 5">Periplasm</location>
    </subcellularLocation>
</comment>
<dbReference type="HAMAP" id="MF_00671">
    <property type="entry name" value="TolB"/>
    <property type="match status" value="1"/>
</dbReference>
<feature type="chain" id="PRO_5013417418" description="Tol-Pal system protein TolB" evidence="5">
    <location>
        <begin position="19"/>
        <end position="427"/>
    </location>
</feature>
<protein>
    <recommendedName>
        <fullName evidence="5">Tol-Pal system protein TolB</fullName>
    </recommendedName>
</protein>
<dbReference type="GO" id="GO:0042597">
    <property type="term" value="C:periplasmic space"/>
    <property type="evidence" value="ECO:0007669"/>
    <property type="project" value="UniProtKB-SubCell"/>
</dbReference>
<comment type="subunit">
    <text evidence="5">The Tol-Pal system is composed of five core proteins: the inner membrane proteins TolA, TolQ and TolR, the periplasmic protein TolB and the outer membrane protein Pal. They form a network linking the inner and outer membranes and the peptidoglycan layer.</text>
</comment>